<keyword evidence="4 6" id="KW-0472">Membrane</keyword>
<dbReference type="Gene3D" id="3.10.20.90">
    <property type="entry name" value="Phosphatidylinositol 3-kinase Catalytic Subunit, Chain A, domain 1"/>
    <property type="match status" value="1"/>
</dbReference>
<feature type="domain" description="Ubiquitin-like" evidence="7">
    <location>
        <begin position="122"/>
        <end position="184"/>
    </location>
</feature>
<dbReference type="InterPro" id="IPR039751">
    <property type="entry name" value="HERPUD1/2"/>
</dbReference>
<dbReference type="PANTHER" id="PTHR12943">
    <property type="entry name" value="HOMOCYSTEINE-RESPONSIVE ENDOPLASMIC RETICULUM-RESIDENT UNIQUITIN-LIKE DOMAIN HERPUD PROTEIN FAMILY MEMBER"/>
    <property type="match status" value="1"/>
</dbReference>
<sequence>MDHGTDPPLHLHQHRHGQRPQRLGTTHDAMSSPSGSLPQHASSPSSSTAASPPPSYFVRSHQAQDLQPNDAPVSSDPAFPRTPTTDAQDGQHEPKHQRDQGPVLSNHTRASSSTSIDGRNSIAVAIKCPSLDKDSAVVSASLTDTVLSLKRNIERTWPGAPRAEGMRCIRSGRILQDSELLAQLAQNPKLTFPFSLSAPILQRERAYDKLEQDEPLSLHLVIRPDAWSDPQNRPTPSRRSSYLRQQQQQLLEQQLQNLPRSALANEVPLTHHADVNASSLHVAACTQSPSRPTPQFEPYFSDPRPLPSSSSAASPKGPCSLQTDGASPFTSRPAAMPATARASQASADAHAVLEQTLRVTAPQNWPLLVQVLESACDEYVLIYEAIYNQAVAAQKLASGRPDDSSAPELSPPSELLTDVEITLLGWDPVALPGSDCSAGSTSESQGEMQYLYQQVSHRGLPYLLRISSQPIDVERSEALNTLLERITVLRSMIDKIDNIIRLGSLFGTASSAPLIGRAGASSRAIDADAARVAAPQQRGRLAHATSAVRDWIVGLRTVTLADVTAVLVPMFFVGLKVGLLLSVMLPGADTVKRYFVIGMAAVYVVFESFRIVQRRERARQRMQPRPAPPRPPLADAGDAAPGNLNRAAGGENRGAGVGADVAAPAGDNVPSAPSHEEQVERQATEEPLRPLPPPQAPARFRSRSRFTYDWWIDHMAFIGLDSEDAELGLLPPPASTRGGAAGSSAQPGTPHADGWVTRMVSSSWVVPVVLFVVTMMPEVEQRRKRAIEERERVIRKWTRLEHERRQRAHEILAQQAETDKPPVLERVIGQDTLLQVKRTQYADRIARQRRTTEAVDVDPDDLDARAALAAAAEEDDDDFEDMNIF</sequence>
<gene>
    <name evidence="8" type="ORF">PAN0_014d4910</name>
</gene>
<dbReference type="EMBL" id="DF830081">
    <property type="protein sequence ID" value="GAK66687.1"/>
    <property type="molecule type" value="Genomic_DNA"/>
</dbReference>
<dbReference type="HOGENOM" id="CLU_015633_0_0_1"/>
<dbReference type="AlphaFoldDB" id="A0A081CJ41"/>
<evidence type="ECO:0000256" key="5">
    <source>
        <dbReference type="SAM" id="MobiDB-lite"/>
    </source>
</evidence>
<feature type="compositionally biased region" description="Polar residues" evidence="5">
    <location>
        <begin position="321"/>
        <end position="330"/>
    </location>
</feature>
<proteinExistence type="predicted"/>
<protein>
    <recommendedName>
        <fullName evidence="7">Ubiquitin-like domain-containing protein</fullName>
    </recommendedName>
</protein>
<name>A0A081CJ41_PSEA2</name>
<dbReference type="PANTHER" id="PTHR12943:SF27">
    <property type="entry name" value="HOMOCYSTEINE-INDUCED ENDOPLASMIC RETICULUM PROTEIN, ISOFORM A"/>
    <property type="match status" value="1"/>
</dbReference>
<evidence type="ECO:0000256" key="6">
    <source>
        <dbReference type="SAM" id="Phobius"/>
    </source>
</evidence>
<feature type="region of interest" description="Disordered" evidence="5">
    <location>
        <begin position="617"/>
        <end position="699"/>
    </location>
</feature>
<organism evidence="8">
    <name type="scientific">Pseudozyma antarctica</name>
    <name type="common">Yeast</name>
    <name type="synonym">Candida antarctica</name>
    <dbReference type="NCBI Taxonomy" id="84753"/>
    <lineage>
        <taxon>Eukaryota</taxon>
        <taxon>Fungi</taxon>
        <taxon>Dikarya</taxon>
        <taxon>Basidiomycota</taxon>
        <taxon>Ustilaginomycotina</taxon>
        <taxon>Ustilaginomycetes</taxon>
        <taxon>Ustilaginales</taxon>
        <taxon>Ustilaginaceae</taxon>
        <taxon>Moesziomyces</taxon>
    </lineage>
</organism>
<feature type="transmembrane region" description="Helical" evidence="6">
    <location>
        <begin position="565"/>
        <end position="588"/>
    </location>
</feature>
<dbReference type="Proteomes" id="UP000053758">
    <property type="component" value="Unassembled WGS sequence"/>
</dbReference>
<feature type="compositionally biased region" description="Basic and acidic residues" evidence="5">
    <location>
        <begin position="89"/>
        <end position="99"/>
    </location>
</feature>
<feature type="region of interest" description="Disordered" evidence="5">
    <location>
        <begin position="1"/>
        <end position="116"/>
    </location>
</feature>
<evidence type="ECO:0000313" key="9">
    <source>
        <dbReference type="Proteomes" id="UP000053758"/>
    </source>
</evidence>
<dbReference type="GeneID" id="26305789"/>
<dbReference type="InterPro" id="IPR029071">
    <property type="entry name" value="Ubiquitin-like_domsf"/>
</dbReference>
<feature type="compositionally biased region" description="Basic and acidic residues" evidence="5">
    <location>
        <begin position="674"/>
        <end position="688"/>
    </location>
</feature>
<comment type="subcellular location">
    <subcellularLocation>
        <location evidence="1">Membrane</location>
    </subcellularLocation>
</comment>
<evidence type="ECO:0000256" key="2">
    <source>
        <dbReference type="ARBA" id="ARBA00022692"/>
    </source>
</evidence>
<keyword evidence="3 6" id="KW-1133">Transmembrane helix</keyword>
<dbReference type="SUPFAM" id="SSF54236">
    <property type="entry name" value="Ubiquitin-like"/>
    <property type="match status" value="1"/>
</dbReference>
<feature type="compositionally biased region" description="Low complexity" evidence="5">
    <location>
        <begin position="633"/>
        <end position="650"/>
    </location>
</feature>
<feature type="region of interest" description="Disordered" evidence="5">
    <location>
        <begin position="729"/>
        <end position="754"/>
    </location>
</feature>
<feature type="transmembrane region" description="Helical" evidence="6">
    <location>
        <begin position="594"/>
        <end position="612"/>
    </location>
</feature>
<dbReference type="PROSITE" id="PS50053">
    <property type="entry name" value="UBIQUITIN_2"/>
    <property type="match status" value="1"/>
</dbReference>
<feature type="compositionally biased region" description="Low complexity" evidence="5">
    <location>
        <begin position="658"/>
        <end position="667"/>
    </location>
</feature>
<feature type="compositionally biased region" description="Low complexity" evidence="5">
    <location>
        <begin position="301"/>
        <end position="320"/>
    </location>
</feature>
<evidence type="ECO:0000256" key="4">
    <source>
        <dbReference type="ARBA" id="ARBA00023136"/>
    </source>
</evidence>
<evidence type="ECO:0000256" key="3">
    <source>
        <dbReference type="ARBA" id="ARBA00022989"/>
    </source>
</evidence>
<accession>A0A081CJ41</accession>
<reference evidence="8" key="1">
    <citation type="submission" date="2014-07" db="EMBL/GenBank/DDBJ databases">
        <title>Draft genome sequence of the yeast Pseudozyma antarctica JCM 10317 known as a producer of lipase B which used in a wide range of industrial applications.</title>
        <authorList>
            <person name="Morita T."/>
            <person name="Saika A."/>
            <person name="Koike H."/>
        </authorList>
    </citation>
    <scope>NUCLEOTIDE SEQUENCE</scope>
    <source>
        <strain evidence="8">JCM 10317</strain>
    </source>
</reference>
<dbReference type="InterPro" id="IPR000626">
    <property type="entry name" value="Ubiquitin-like_dom"/>
</dbReference>
<feature type="region of interest" description="Disordered" evidence="5">
    <location>
        <begin position="284"/>
        <end position="342"/>
    </location>
</feature>
<feature type="compositionally biased region" description="Polar residues" evidence="5">
    <location>
        <begin position="103"/>
        <end position="116"/>
    </location>
</feature>
<keyword evidence="2 6" id="KW-0812">Transmembrane</keyword>
<feature type="compositionally biased region" description="Low complexity" evidence="5">
    <location>
        <begin position="34"/>
        <end position="50"/>
    </location>
</feature>
<dbReference type="GO" id="GO:0016020">
    <property type="term" value="C:membrane"/>
    <property type="evidence" value="ECO:0007669"/>
    <property type="project" value="UniProtKB-SubCell"/>
</dbReference>
<evidence type="ECO:0000259" key="7">
    <source>
        <dbReference type="PROSITE" id="PS50053"/>
    </source>
</evidence>
<feature type="compositionally biased region" description="Low complexity" evidence="5">
    <location>
        <begin position="735"/>
        <end position="745"/>
    </location>
</feature>
<keyword evidence="9" id="KW-1185">Reference proteome</keyword>
<dbReference type="GO" id="GO:0030968">
    <property type="term" value="P:endoplasmic reticulum unfolded protein response"/>
    <property type="evidence" value="ECO:0007669"/>
    <property type="project" value="TreeGrafter"/>
</dbReference>
<evidence type="ECO:0000313" key="8">
    <source>
        <dbReference type="EMBL" id="GAK66687.1"/>
    </source>
</evidence>
<evidence type="ECO:0000256" key="1">
    <source>
        <dbReference type="ARBA" id="ARBA00004370"/>
    </source>
</evidence>
<dbReference type="RefSeq" id="XP_014655102.1">
    <property type="nucleotide sequence ID" value="XM_014799616.1"/>
</dbReference>